<dbReference type="AlphaFoldDB" id="A0A250L1L5"/>
<evidence type="ECO:0000313" key="2">
    <source>
        <dbReference type="Proteomes" id="UP000266313"/>
    </source>
</evidence>
<name>A0A250L1L5_9GAMM</name>
<dbReference type="Proteomes" id="UP000266313">
    <property type="component" value="Chromosome"/>
</dbReference>
<gene>
    <name evidence="1" type="ORF">sS8_4199</name>
</gene>
<sequence>MAEPVVEQEPAKDVVGESLIDSSDAVLTEKQCAKTKRRPLAFIEDQQIDPPAVVLGQSFIHDFVYTVCAQSPSQWVSGKLYRKIFFKGKLIHSEPQPFDLKPGRWSVKARIEVPPSAKPGNYSLKTEFVGRAKNKRKIRFMKATEFEIVQ</sequence>
<protein>
    <submittedName>
        <fullName evidence="1">Uncharacterized protein</fullName>
    </submittedName>
</protein>
<dbReference type="KEGG" id="mmai:sS8_4199"/>
<dbReference type="EMBL" id="AP017928">
    <property type="protein sequence ID" value="BBA36129.1"/>
    <property type="molecule type" value="Genomic_DNA"/>
</dbReference>
<reference evidence="1 2" key="1">
    <citation type="submission" date="2016-12" db="EMBL/GenBank/DDBJ databases">
        <title>Genome sequencing of Methylocaldum marinum.</title>
        <authorList>
            <person name="Takeuchi M."/>
            <person name="Kamagata Y."/>
            <person name="Hiraoka S."/>
            <person name="Oshima K."/>
            <person name="Hattori M."/>
            <person name="Iwasaki W."/>
        </authorList>
    </citation>
    <scope>NUCLEOTIDE SEQUENCE [LARGE SCALE GENOMIC DNA]</scope>
    <source>
        <strain evidence="1 2">S8</strain>
    </source>
</reference>
<accession>A0A250L1L5</accession>
<evidence type="ECO:0000313" key="1">
    <source>
        <dbReference type="EMBL" id="BBA36129.1"/>
    </source>
</evidence>
<proteinExistence type="predicted"/>
<organism evidence="1 2">
    <name type="scientific">Methylocaldum marinum</name>
    <dbReference type="NCBI Taxonomy" id="1432792"/>
    <lineage>
        <taxon>Bacteria</taxon>
        <taxon>Pseudomonadati</taxon>
        <taxon>Pseudomonadota</taxon>
        <taxon>Gammaproteobacteria</taxon>
        <taxon>Methylococcales</taxon>
        <taxon>Methylococcaceae</taxon>
        <taxon>Methylocaldum</taxon>
    </lineage>
</organism>
<keyword evidence="2" id="KW-1185">Reference proteome</keyword>